<reference evidence="2" key="2">
    <citation type="submission" date="2019-01" db="EMBL/GenBank/DDBJ databases">
        <title>Genome sequence of Desulfonema ishimotonii strain Tokyo 01.</title>
        <authorList>
            <person name="Fukui M."/>
        </authorList>
    </citation>
    <scope>NUCLEOTIDE SEQUENCE [LARGE SCALE GENOMIC DNA]</scope>
    <source>
        <strain evidence="2">Tokyo 01</strain>
    </source>
</reference>
<accession>A0A401G2P2</accession>
<comment type="caution">
    <text evidence="1">The sequence shown here is derived from an EMBL/GenBank/DDBJ whole genome shotgun (WGS) entry which is preliminary data.</text>
</comment>
<dbReference type="Proteomes" id="UP000288096">
    <property type="component" value="Unassembled WGS sequence"/>
</dbReference>
<dbReference type="RefSeq" id="WP_124330555.1">
    <property type="nucleotide sequence ID" value="NZ_BEXT01000001.1"/>
</dbReference>
<evidence type="ECO:0008006" key="3">
    <source>
        <dbReference type="Google" id="ProtNLM"/>
    </source>
</evidence>
<sequence>MTAHDKPEYSIDLSGVEISFSLLKITQIFREMRVGERLEIKGCDAETRTDIFKILPPSACRTVAGEEESPHRFLLVKAKSIKR</sequence>
<dbReference type="InterPro" id="IPR036868">
    <property type="entry name" value="TusA-like_sf"/>
</dbReference>
<dbReference type="AlphaFoldDB" id="A0A401G2P2"/>
<dbReference type="SUPFAM" id="SSF64307">
    <property type="entry name" value="SirA-like"/>
    <property type="match status" value="1"/>
</dbReference>
<name>A0A401G2P2_9BACT</name>
<dbReference type="OrthoDB" id="5432785at2"/>
<reference evidence="2" key="1">
    <citation type="submission" date="2017-11" db="EMBL/GenBank/DDBJ databases">
        <authorList>
            <person name="Watanabe M."/>
            <person name="Kojima H."/>
        </authorList>
    </citation>
    <scope>NUCLEOTIDE SEQUENCE [LARGE SCALE GENOMIC DNA]</scope>
    <source>
        <strain evidence="2">Tokyo 01</strain>
    </source>
</reference>
<gene>
    <name evidence="1" type="ORF">DENIS_4488</name>
</gene>
<dbReference type="Gene3D" id="3.30.110.40">
    <property type="entry name" value="TusA-like domain"/>
    <property type="match status" value="1"/>
</dbReference>
<keyword evidence="2" id="KW-1185">Reference proteome</keyword>
<proteinExistence type="predicted"/>
<evidence type="ECO:0000313" key="2">
    <source>
        <dbReference type="Proteomes" id="UP000288096"/>
    </source>
</evidence>
<dbReference type="EMBL" id="BEXT01000001">
    <property type="protein sequence ID" value="GBC63494.1"/>
    <property type="molecule type" value="Genomic_DNA"/>
</dbReference>
<evidence type="ECO:0000313" key="1">
    <source>
        <dbReference type="EMBL" id="GBC63494.1"/>
    </source>
</evidence>
<protein>
    <recommendedName>
        <fullName evidence="3">Sulfurtransferase TusA family protein</fullName>
    </recommendedName>
</protein>
<organism evidence="1 2">
    <name type="scientific">Desulfonema ishimotonii</name>
    <dbReference type="NCBI Taxonomy" id="45657"/>
    <lineage>
        <taxon>Bacteria</taxon>
        <taxon>Pseudomonadati</taxon>
        <taxon>Thermodesulfobacteriota</taxon>
        <taxon>Desulfobacteria</taxon>
        <taxon>Desulfobacterales</taxon>
        <taxon>Desulfococcaceae</taxon>
        <taxon>Desulfonema</taxon>
    </lineage>
</organism>